<dbReference type="GO" id="GO:0003677">
    <property type="term" value="F:DNA binding"/>
    <property type="evidence" value="ECO:0007669"/>
    <property type="project" value="UniProtKB-KW"/>
</dbReference>
<dbReference type="AlphaFoldDB" id="A0A918FG43"/>
<evidence type="ECO:0000259" key="2">
    <source>
        <dbReference type="Pfam" id="PF00440"/>
    </source>
</evidence>
<organism evidence="3 4">
    <name type="scientific">Deinococcus ruber</name>
    <dbReference type="NCBI Taxonomy" id="1848197"/>
    <lineage>
        <taxon>Bacteria</taxon>
        <taxon>Thermotogati</taxon>
        <taxon>Deinococcota</taxon>
        <taxon>Deinococci</taxon>
        <taxon>Deinococcales</taxon>
        <taxon>Deinococcaceae</taxon>
        <taxon>Deinococcus</taxon>
    </lineage>
</organism>
<name>A0A918FG43_9DEIO</name>
<gene>
    <name evidence="3" type="ORF">GCM10008957_51990</name>
</gene>
<dbReference type="SUPFAM" id="SSF46689">
    <property type="entry name" value="Homeodomain-like"/>
    <property type="match status" value="1"/>
</dbReference>
<dbReference type="InterPro" id="IPR009057">
    <property type="entry name" value="Homeodomain-like_sf"/>
</dbReference>
<dbReference type="Pfam" id="PF00440">
    <property type="entry name" value="TetR_N"/>
    <property type="match status" value="1"/>
</dbReference>
<dbReference type="Proteomes" id="UP000603865">
    <property type="component" value="Unassembled WGS sequence"/>
</dbReference>
<dbReference type="RefSeq" id="WP_189093445.1">
    <property type="nucleotide sequence ID" value="NZ_BMQL01000069.1"/>
</dbReference>
<sequence length="168" mass="19453">MVRRQQGDWIEAGFELLRAEGEQALTIERLCAALHLTKGSFYHHFKTMDVFRRVLLAVWLERHTTTPIQQAEHAATAREQMLLLGEIVARLDHRLDLAVRAWSFRNAEVRAAFDRVDRLRCASLEELYRRMDDADAEQHARREYAEFVGRQCLGWLDAGWPALALLPG</sequence>
<protein>
    <recommendedName>
        <fullName evidence="2">HTH tetR-type domain-containing protein</fullName>
    </recommendedName>
</protein>
<evidence type="ECO:0000256" key="1">
    <source>
        <dbReference type="ARBA" id="ARBA00023125"/>
    </source>
</evidence>
<reference evidence="3" key="2">
    <citation type="submission" date="2020-09" db="EMBL/GenBank/DDBJ databases">
        <authorList>
            <person name="Sun Q."/>
            <person name="Ohkuma M."/>
        </authorList>
    </citation>
    <scope>NUCLEOTIDE SEQUENCE</scope>
    <source>
        <strain evidence="3">JCM 31311</strain>
    </source>
</reference>
<reference evidence="3" key="1">
    <citation type="journal article" date="2014" name="Int. J. Syst. Evol. Microbiol.">
        <title>Complete genome sequence of Corynebacterium casei LMG S-19264T (=DSM 44701T), isolated from a smear-ripened cheese.</title>
        <authorList>
            <consortium name="US DOE Joint Genome Institute (JGI-PGF)"/>
            <person name="Walter F."/>
            <person name="Albersmeier A."/>
            <person name="Kalinowski J."/>
            <person name="Ruckert C."/>
        </authorList>
    </citation>
    <scope>NUCLEOTIDE SEQUENCE</scope>
    <source>
        <strain evidence="3">JCM 31311</strain>
    </source>
</reference>
<keyword evidence="4" id="KW-1185">Reference proteome</keyword>
<evidence type="ECO:0000313" key="3">
    <source>
        <dbReference type="EMBL" id="GGR35721.1"/>
    </source>
</evidence>
<keyword evidence="1" id="KW-0238">DNA-binding</keyword>
<accession>A0A918FG43</accession>
<dbReference type="Gene3D" id="1.10.357.10">
    <property type="entry name" value="Tetracycline Repressor, domain 2"/>
    <property type="match status" value="1"/>
</dbReference>
<dbReference type="EMBL" id="BMQL01000069">
    <property type="protein sequence ID" value="GGR35721.1"/>
    <property type="molecule type" value="Genomic_DNA"/>
</dbReference>
<proteinExistence type="predicted"/>
<comment type="caution">
    <text evidence="3">The sequence shown here is derived from an EMBL/GenBank/DDBJ whole genome shotgun (WGS) entry which is preliminary data.</text>
</comment>
<feature type="domain" description="HTH tetR-type" evidence="2">
    <location>
        <begin position="10"/>
        <end position="49"/>
    </location>
</feature>
<dbReference type="InterPro" id="IPR001647">
    <property type="entry name" value="HTH_TetR"/>
</dbReference>
<evidence type="ECO:0000313" key="4">
    <source>
        <dbReference type="Proteomes" id="UP000603865"/>
    </source>
</evidence>